<evidence type="ECO:0000313" key="2">
    <source>
        <dbReference type="Proteomes" id="UP000618931"/>
    </source>
</evidence>
<dbReference type="PROSITE" id="PS51257">
    <property type="entry name" value="PROKAR_LIPOPROTEIN"/>
    <property type="match status" value="1"/>
</dbReference>
<evidence type="ECO:0008006" key="3">
    <source>
        <dbReference type="Google" id="ProtNLM"/>
    </source>
</evidence>
<keyword evidence="2" id="KW-1185">Reference proteome</keyword>
<sequence length="395" mass="42955">MRRCFVVAGLLLLLSGCDQKTAQRQETVAQAPVYPAVADVPAAPLAAPDTALPYRPLPGSFDSVQAPLQVRINNADYRVQVSARADSAQPLRYVAPPNEFLDGSSEDSTQRQALTGVEVVYTFRLLRANGQPQFVRQLKKSDFKAAVGEELAVEADVSVPVFSGYLPAFQALAFEISFYPPESDAGGQVLVLLDATTGKVLHRELARWTDGCNSATVLSADGRTLLTSCEILQANGHVVNLEKANRTAHRTIAGTLLVNDQTVLVVYGPGYDNHGREVPLKGPNATLMDTNGRVLKSFSLESIDGGLGSQMLARYLGSTQTHYLYDEAHGRLGVVPRSHPTGLRVLKLRQLPVFRAPQRPSEIELSFSTETGSEATFYIDTTSQQVRYSLHKPAY</sequence>
<accession>A0ABS0I8Z5</accession>
<dbReference type="RefSeq" id="WP_196294599.1">
    <property type="nucleotide sequence ID" value="NZ_JADQDM010000012.1"/>
</dbReference>
<evidence type="ECO:0000313" key="1">
    <source>
        <dbReference type="EMBL" id="MBF9223153.1"/>
    </source>
</evidence>
<dbReference type="EMBL" id="JADQDM010000012">
    <property type="protein sequence ID" value="MBF9223153.1"/>
    <property type="molecule type" value="Genomic_DNA"/>
</dbReference>
<comment type="caution">
    <text evidence="1">The sequence shown here is derived from an EMBL/GenBank/DDBJ whole genome shotgun (WGS) entry which is preliminary data.</text>
</comment>
<organism evidence="1 2">
    <name type="scientific">Hymenobacter ruricola</name>
    <dbReference type="NCBI Taxonomy" id="2791023"/>
    <lineage>
        <taxon>Bacteria</taxon>
        <taxon>Pseudomonadati</taxon>
        <taxon>Bacteroidota</taxon>
        <taxon>Cytophagia</taxon>
        <taxon>Cytophagales</taxon>
        <taxon>Hymenobacteraceae</taxon>
        <taxon>Hymenobacter</taxon>
    </lineage>
</organism>
<name>A0ABS0I8Z5_9BACT</name>
<gene>
    <name evidence="1" type="ORF">I2H31_18765</name>
</gene>
<reference evidence="1 2" key="1">
    <citation type="submission" date="2020-11" db="EMBL/GenBank/DDBJ databases">
        <authorList>
            <person name="Kim M.K."/>
        </authorList>
    </citation>
    <scope>NUCLEOTIDE SEQUENCE [LARGE SCALE GENOMIC DNA]</scope>
    <source>
        <strain evidence="1 2">BT662</strain>
    </source>
</reference>
<dbReference type="Proteomes" id="UP000618931">
    <property type="component" value="Unassembled WGS sequence"/>
</dbReference>
<protein>
    <recommendedName>
        <fullName evidence="3">Lipoprotein</fullName>
    </recommendedName>
</protein>
<proteinExistence type="predicted"/>